<accession>A0AAV2NVY1</accession>
<keyword evidence="2" id="KW-1185">Reference proteome</keyword>
<evidence type="ECO:0000313" key="1">
    <source>
        <dbReference type="EMBL" id="CAL1683824.1"/>
    </source>
</evidence>
<evidence type="ECO:0000313" key="2">
    <source>
        <dbReference type="Proteomes" id="UP001497644"/>
    </source>
</evidence>
<name>A0AAV2NVY1_9HYME</name>
<dbReference type="AlphaFoldDB" id="A0AAV2NVY1"/>
<proteinExistence type="predicted"/>
<organism evidence="1 2">
    <name type="scientific">Lasius platythorax</name>
    <dbReference type="NCBI Taxonomy" id="488582"/>
    <lineage>
        <taxon>Eukaryota</taxon>
        <taxon>Metazoa</taxon>
        <taxon>Ecdysozoa</taxon>
        <taxon>Arthropoda</taxon>
        <taxon>Hexapoda</taxon>
        <taxon>Insecta</taxon>
        <taxon>Pterygota</taxon>
        <taxon>Neoptera</taxon>
        <taxon>Endopterygota</taxon>
        <taxon>Hymenoptera</taxon>
        <taxon>Apocrita</taxon>
        <taxon>Aculeata</taxon>
        <taxon>Formicoidea</taxon>
        <taxon>Formicidae</taxon>
        <taxon>Formicinae</taxon>
        <taxon>Lasius</taxon>
        <taxon>Lasius</taxon>
    </lineage>
</organism>
<sequence length="153" mass="17074">MTDAAANLKAFKATRKQIKGSLTRFSTYLAALSVPDVSIIELRQHLRKVSELWGSFNEAQSAIEELEPEEANEPIHLLERDTFESRYFAVTIELETLIERKSAAERAAQASRQINITANTSSYREGMPASQASNIPNEHLKLPRVTLPTFSGV</sequence>
<dbReference type="Proteomes" id="UP001497644">
    <property type="component" value="Chromosome 5"/>
</dbReference>
<reference evidence="1" key="1">
    <citation type="submission" date="2024-04" db="EMBL/GenBank/DDBJ databases">
        <authorList>
            <consortium name="Molecular Ecology Group"/>
        </authorList>
    </citation>
    <scope>NUCLEOTIDE SEQUENCE</scope>
</reference>
<dbReference type="EMBL" id="OZ034828">
    <property type="protein sequence ID" value="CAL1683824.1"/>
    <property type="molecule type" value="Genomic_DNA"/>
</dbReference>
<gene>
    <name evidence="1" type="ORF">LPLAT_LOCUS9582</name>
</gene>
<protein>
    <submittedName>
        <fullName evidence="1">Uncharacterized protein</fullName>
    </submittedName>
</protein>